<dbReference type="OMA" id="TFEMETF"/>
<proteinExistence type="predicted"/>
<accession>A0A151ZC85</accession>
<dbReference type="GO" id="GO:0005829">
    <property type="term" value="C:cytosol"/>
    <property type="evidence" value="ECO:0007669"/>
    <property type="project" value="TreeGrafter"/>
</dbReference>
<dbReference type="InParanoid" id="A0A151ZC85"/>
<sequence length="287" mass="31918">MNTKEETPVGNIKNANFPVDASGTVYHLGCKKEELAQRVLTVGDYERAEKLSKLLDTDVKIEIRKHRGFVTYTGAYKGVPMSIVSIGMGIPMMDFLVREGRYVVNGPMAVIRYGTCGSVTNVPVGSLAIAKDSVLIRRNPDYWHPSKPSNISPYDISLPCESDPELFENLRSEFVSQYGEERIVTGTNASADSFYSSQGRIDPNFDDQNDKLIDQLIQTHKNIKTLEMETFQLYHLATRSVAPIKAAAATIILANRLSNDFLSNEEKTKLEISGGKACLEALYKQKL</sequence>
<dbReference type="STRING" id="361077.A0A151ZC85"/>
<dbReference type="InterPro" id="IPR000845">
    <property type="entry name" value="Nucleoside_phosphorylase_d"/>
</dbReference>
<feature type="domain" description="Nucleoside phosphorylase" evidence="1">
    <location>
        <begin position="38"/>
        <end position="256"/>
    </location>
</feature>
<dbReference type="FunCoup" id="A0A151ZC85">
    <property type="interactions" value="70"/>
</dbReference>
<evidence type="ECO:0000313" key="3">
    <source>
        <dbReference type="Proteomes" id="UP000076078"/>
    </source>
</evidence>
<dbReference type="SUPFAM" id="SSF53167">
    <property type="entry name" value="Purine and uridine phosphorylases"/>
    <property type="match status" value="1"/>
</dbReference>
<dbReference type="GO" id="GO:0004850">
    <property type="term" value="F:uridine phosphorylase activity"/>
    <property type="evidence" value="ECO:0007669"/>
    <property type="project" value="TreeGrafter"/>
</dbReference>
<dbReference type="AlphaFoldDB" id="A0A151ZC85"/>
<evidence type="ECO:0000259" key="1">
    <source>
        <dbReference type="Pfam" id="PF01048"/>
    </source>
</evidence>
<dbReference type="PANTHER" id="PTHR43691">
    <property type="entry name" value="URIDINE PHOSPHORYLASE"/>
    <property type="match status" value="1"/>
</dbReference>
<dbReference type="InterPro" id="IPR035994">
    <property type="entry name" value="Nucleoside_phosphorylase_sf"/>
</dbReference>
<dbReference type="GO" id="GO:0006218">
    <property type="term" value="P:uridine catabolic process"/>
    <property type="evidence" value="ECO:0007669"/>
    <property type="project" value="TreeGrafter"/>
</dbReference>
<protein>
    <submittedName>
        <fullName evidence="2">Uridine phosphorylase</fullName>
    </submittedName>
</protein>
<dbReference type="PANTHER" id="PTHR43691:SF14">
    <property type="entry name" value="URIDINE PHOSPHORYLASE"/>
    <property type="match status" value="1"/>
</dbReference>
<gene>
    <name evidence="2" type="ORF">DLAC_07316</name>
</gene>
<name>A0A151ZC85_TIELA</name>
<dbReference type="EMBL" id="LODT01000034">
    <property type="protein sequence ID" value="KYQ91549.1"/>
    <property type="molecule type" value="Genomic_DNA"/>
</dbReference>
<comment type="caution">
    <text evidence="2">The sequence shown here is derived from an EMBL/GenBank/DDBJ whole genome shotgun (WGS) entry which is preliminary data.</text>
</comment>
<dbReference type="Proteomes" id="UP000076078">
    <property type="component" value="Unassembled WGS sequence"/>
</dbReference>
<dbReference type="Pfam" id="PF01048">
    <property type="entry name" value="PNP_UDP_1"/>
    <property type="match status" value="1"/>
</dbReference>
<dbReference type="CDD" id="cd17769">
    <property type="entry name" value="NP_TgUP-like"/>
    <property type="match status" value="1"/>
</dbReference>
<reference evidence="2 3" key="1">
    <citation type="submission" date="2015-12" db="EMBL/GenBank/DDBJ databases">
        <title>Dictyostelia acquired genes for synthesis and detection of signals that induce cell-type specialization by lateral gene transfer from prokaryotes.</title>
        <authorList>
            <person name="Gloeckner G."/>
            <person name="Schaap P."/>
        </authorList>
    </citation>
    <scope>NUCLEOTIDE SEQUENCE [LARGE SCALE GENOMIC DNA]</scope>
    <source>
        <strain evidence="2 3">TK</strain>
    </source>
</reference>
<evidence type="ECO:0000313" key="2">
    <source>
        <dbReference type="EMBL" id="KYQ91549.1"/>
    </source>
</evidence>
<organism evidence="2 3">
    <name type="scientific">Tieghemostelium lacteum</name>
    <name type="common">Slime mold</name>
    <name type="synonym">Dictyostelium lacteum</name>
    <dbReference type="NCBI Taxonomy" id="361077"/>
    <lineage>
        <taxon>Eukaryota</taxon>
        <taxon>Amoebozoa</taxon>
        <taxon>Evosea</taxon>
        <taxon>Eumycetozoa</taxon>
        <taxon>Dictyostelia</taxon>
        <taxon>Dictyosteliales</taxon>
        <taxon>Raperosteliaceae</taxon>
        <taxon>Tieghemostelium</taxon>
    </lineage>
</organism>
<keyword evidence="3" id="KW-1185">Reference proteome</keyword>
<dbReference type="Gene3D" id="3.40.50.1580">
    <property type="entry name" value="Nucleoside phosphorylase domain"/>
    <property type="match status" value="1"/>
</dbReference>
<dbReference type="OrthoDB" id="416752at2759"/>